<dbReference type="Proteomes" id="UP000232722">
    <property type="component" value="Unassembled WGS sequence"/>
</dbReference>
<reference evidence="7 9" key="3">
    <citation type="submission" date="2017-10" db="EMBL/GenBank/DDBJ databases">
        <title>Extensive intraspecific genome diversity in a model arbuscular mycorrhizal fungus.</title>
        <authorList>
            <person name="Chen E.C.H."/>
            <person name="Morin E."/>
            <person name="Baudet D."/>
            <person name="Noel J."/>
            <person name="Ndikumana S."/>
            <person name="Charron P."/>
            <person name="St-Onge C."/>
            <person name="Giorgi J."/>
            <person name="Grigoriev I.V."/>
            <person name="Roux C."/>
            <person name="Martin F.M."/>
            <person name="Corradi N."/>
        </authorList>
    </citation>
    <scope>NUCLEOTIDE SEQUENCE [LARGE SCALE GENOMIC DNA]</scope>
    <source>
        <strain evidence="5 7">A1</strain>
        <strain evidence="6 9">C2</strain>
    </source>
</reference>
<comment type="caution">
    <text evidence="3">The sequence shown here is derived from an EMBL/GenBank/DDBJ whole genome shotgun (WGS) entry which is preliminary data.</text>
</comment>
<dbReference type="InterPro" id="IPR054087">
    <property type="entry name" value="Cep192-like_D7"/>
</dbReference>
<gene>
    <name evidence="3" type="ORF">CHRIB12_LOCUS7461</name>
    <name evidence="5" type="ORF">RhiirA1_411627</name>
    <name evidence="4" type="ORF">RhiirA5_356284</name>
    <name evidence="6" type="ORF">RhiirC2_746017</name>
</gene>
<feature type="domain" description="Cep192-like" evidence="2">
    <location>
        <begin position="199"/>
        <end position="310"/>
    </location>
</feature>
<protein>
    <recommendedName>
        <fullName evidence="2">Cep192-like domain-containing protein</fullName>
    </recommendedName>
</protein>
<dbReference type="Gene3D" id="2.60.40.10">
    <property type="entry name" value="Immunoglobulins"/>
    <property type="match status" value="2"/>
</dbReference>
<reference evidence="4 8" key="2">
    <citation type="submission" date="2017-09" db="EMBL/GenBank/DDBJ databases">
        <title>Extensive intraspecific genome diversity in a model arbuscular mycorrhizal fungus.</title>
        <authorList>
            <person name="Chen E.C."/>
            <person name="Morin E."/>
            <person name="Beaudet D."/>
            <person name="Noel J."/>
            <person name="Ndikumana S."/>
            <person name="Charron P."/>
            <person name="St-Onge C."/>
            <person name="Giorgi J."/>
            <person name="Grigoriev I.V."/>
            <person name="Roux C."/>
            <person name="Martin F.M."/>
            <person name="Corradi N."/>
        </authorList>
    </citation>
    <scope>NUCLEOTIDE SEQUENCE [LARGE SCALE GENOMIC DNA]</scope>
    <source>
        <strain evidence="4 8">A5</strain>
    </source>
</reference>
<dbReference type="Proteomes" id="UP000684084">
    <property type="component" value="Unassembled WGS sequence"/>
</dbReference>
<evidence type="ECO:0000313" key="10">
    <source>
        <dbReference type="Proteomes" id="UP000684084"/>
    </source>
</evidence>
<dbReference type="Proteomes" id="UP000232688">
    <property type="component" value="Unassembled WGS sequence"/>
</dbReference>
<feature type="region of interest" description="Disordered" evidence="1">
    <location>
        <begin position="1"/>
        <end position="176"/>
    </location>
</feature>
<dbReference type="AlphaFoldDB" id="A0A2I1EKF9"/>
<feature type="compositionally biased region" description="Polar residues" evidence="1">
    <location>
        <begin position="107"/>
        <end position="130"/>
    </location>
</feature>
<dbReference type="EMBL" id="CAGKOT010000013">
    <property type="protein sequence ID" value="CAB5358918.1"/>
    <property type="molecule type" value="Genomic_DNA"/>
</dbReference>
<dbReference type="EMBL" id="LLXH01000118">
    <property type="protein sequence ID" value="PKC72633.1"/>
    <property type="molecule type" value="Genomic_DNA"/>
</dbReference>
<evidence type="ECO:0000313" key="7">
    <source>
        <dbReference type="Proteomes" id="UP000232688"/>
    </source>
</evidence>
<feature type="compositionally biased region" description="Low complexity" evidence="1">
    <location>
        <begin position="142"/>
        <end position="159"/>
    </location>
</feature>
<dbReference type="Pfam" id="PF22065">
    <property type="entry name" value="Cep192_D7"/>
    <property type="match status" value="1"/>
</dbReference>
<dbReference type="InterPro" id="IPR013783">
    <property type="entry name" value="Ig-like_fold"/>
</dbReference>
<evidence type="ECO:0000259" key="2">
    <source>
        <dbReference type="Pfam" id="PF22065"/>
    </source>
</evidence>
<evidence type="ECO:0000313" key="3">
    <source>
        <dbReference type="EMBL" id="CAB5358918.1"/>
    </source>
</evidence>
<reference evidence="5 7" key="4">
    <citation type="submission" date="2017-10" db="EMBL/GenBank/DDBJ databases">
        <title>Genome analyses suggest a sexual origin of heterokaryosis in a supposedly ancient asexual fungus.</title>
        <authorList>
            <person name="Corradi N."/>
            <person name="Sedzielewska K."/>
            <person name="Noel J."/>
            <person name="Charron P."/>
            <person name="Farinelli L."/>
            <person name="Marton T."/>
            <person name="Kruger M."/>
            <person name="Pelin A."/>
            <person name="Brachmann A."/>
            <person name="Corradi N."/>
        </authorList>
    </citation>
    <scope>NUCLEOTIDE SEQUENCE [LARGE SCALE GENOMIC DNA]</scope>
    <source>
        <strain evidence="5 7">A1</strain>
    </source>
</reference>
<reference evidence="8 9" key="1">
    <citation type="submission" date="2016-04" db="EMBL/GenBank/DDBJ databases">
        <title>Genome analyses suggest a sexual origin of heterokaryosis in a supposedly ancient asexual fungus.</title>
        <authorList>
            <person name="Ropars J."/>
            <person name="Sedzielewska K."/>
            <person name="Noel J."/>
            <person name="Charron P."/>
            <person name="Farinelli L."/>
            <person name="Marton T."/>
            <person name="Kruger M."/>
            <person name="Pelin A."/>
            <person name="Brachmann A."/>
            <person name="Corradi N."/>
        </authorList>
    </citation>
    <scope>NUCLEOTIDE SEQUENCE [LARGE SCALE GENOMIC DNA]</scope>
    <source>
        <strain evidence="4 8">A5</strain>
        <strain evidence="6 9">C2</strain>
    </source>
</reference>
<feature type="compositionally biased region" description="Low complexity" evidence="1">
    <location>
        <begin position="90"/>
        <end position="106"/>
    </location>
</feature>
<reference evidence="3" key="5">
    <citation type="submission" date="2020-05" db="EMBL/GenBank/DDBJ databases">
        <authorList>
            <person name="Rincon C."/>
            <person name="Sanders R I."/>
            <person name="Robbins C."/>
            <person name="Chaturvedi A."/>
        </authorList>
    </citation>
    <scope>NUCLEOTIDE SEQUENCE</scope>
    <source>
        <strain evidence="3">CHB12</strain>
    </source>
</reference>
<dbReference type="EMBL" id="LLXJ01000434">
    <property type="protein sequence ID" value="PKC09778.1"/>
    <property type="molecule type" value="Genomic_DNA"/>
</dbReference>
<proteinExistence type="predicted"/>
<dbReference type="Proteomes" id="UP000233469">
    <property type="component" value="Unassembled WGS sequence"/>
</dbReference>
<evidence type="ECO:0000313" key="4">
    <source>
        <dbReference type="EMBL" id="PKC09778.1"/>
    </source>
</evidence>
<accession>A0A2I1EKF9</accession>
<evidence type="ECO:0000313" key="5">
    <source>
        <dbReference type="EMBL" id="PKC72633.1"/>
    </source>
</evidence>
<dbReference type="OrthoDB" id="2373707at2759"/>
<evidence type="ECO:0000313" key="9">
    <source>
        <dbReference type="Proteomes" id="UP000233469"/>
    </source>
</evidence>
<evidence type="ECO:0000313" key="6">
    <source>
        <dbReference type="EMBL" id="PKK70671.1"/>
    </source>
</evidence>
<dbReference type="SMR" id="A0A2I1EKF9"/>
<evidence type="ECO:0000256" key="1">
    <source>
        <dbReference type="SAM" id="MobiDB-lite"/>
    </source>
</evidence>
<evidence type="ECO:0000313" key="8">
    <source>
        <dbReference type="Proteomes" id="UP000232722"/>
    </source>
</evidence>
<feature type="compositionally biased region" description="Polar residues" evidence="1">
    <location>
        <begin position="30"/>
        <end position="49"/>
    </location>
</feature>
<sequence>MEDSQSFNAAEFFASEPNLPTILESDEKSNILTSSPTDSPLVSPESTKPNVEEPKSNTTTTSNETRPNSPDTDKTAVEIGNVSSESPITPSKTSSGSNTPSSEKGSGSSNKRSHSTPARTGINSRSNTPDINRISRRKNRESTYTPTGSRTTSRSRSNTPDISKRKNTTGFLQNDQHEMRPLREPLTSANFIHIGVPGEINFPSANIRELTIGVFHIFNPTEKQISWSLTAAGKPTFRRLGTATNAAVEVEDDIFKVTKPRGFLGPKHAERVDVHFCPLGVGSYMQTFVLEDASEAGTNEVDSVSMKFQGVATENTFSALLQKHKPPKKEVKFEVEGSEIKMPPTRVGKQRSMGIKITNVSKESIRLTCKVDTSTGPGGKFVLSLPMNSVVVKPGGFSIIPVRFQPRAEGEVKGIVTIQSINNAEIKVDVIAKGVLENRPASVAHNVPHS</sequence>
<dbReference type="VEuPathDB" id="FungiDB:RhiirA1_411627"/>
<organism evidence="3 10">
    <name type="scientific">Rhizophagus irregularis</name>
    <dbReference type="NCBI Taxonomy" id="588596"/>
    <lineage>
        <taxon>Eukaryota</taxon>
        <taxon>Fungi</taxon>
        <taxon>Fungi incertae sedis</taxon>
        <taxon>Mucoromycota</taxon>
        <taxon>Glomeromycotina</taxon>
        <taxon>Glomeromycetes</taxon>
        <taxon>Glomerales</taxon>
        <taxon>Glomeraceae</taxon>
        <taxon>Rhizophagus</taxon>
    </lineage>
</organism>
<dbReference type="VEuPathDB" id="FungiDB:RhiirFUN_010339"/>
<dbReference type="VEuPathDB" id="FungiDB:FUN_006423"/>
<feature type="compositionally biased region" description="Polar residues" evidence="1">
    <location>
        <begin position="56"/>
        <end position="70"/>
    </location>
</feature>
<dbReference type="EMBL" id="LLXL01000591">
    <property type="protein sequence ID" value="PKK70671.1"/>
    <property type="molecule type" value="Genomic_DNA"/>
</dbReference>
<name>A0A2I1EKF9_9GLOM</name>